<evidence type="ECO:0000256" key="5">
    <source>
        <dbReference type="ARBA" id="ARBA00022777"/>
    </source>
</evidence>
<dbReference type="CDD" id="cd14003">
    <property type="entry name" value="STKc_AMPK-like"/>
    <property type="match status" value="1"/>
</dbReference>
<dbReference type="SMART" id="SM00220">
    <property type="entry name" value="S_TKc"/>
    <property type="match status" value="1"/>
</dbReference>
<evidence type="ECO:0000256" key="6">
    <source>
        <dbReference type="ARBA" id="ARBA00022840"/>
    </source>
</evidence>
<evidence type="ECO:0000259" key="12">
    <source>
        <dbReference type="PROSITE" id="PS50011"/>
    </source>
</evidence>
<evidence type="ECO:0000256" key="3">
    <source>
        <dbReference type="ARBA" id="ARBA00022679"/>
    </source>
</evidence>
<keyword evidence="2" id="KW-0723">Serine/threonine-protein kinase</keyword>
<dbReference type="GO" id="GO:0005737">
    <property type="term" value="C:cytoplasm"/>
    <property type="evidence" value="ECO:0007669"/>
    <property type="project" value="TreeGrafter"/>
</dbReference>
<proteinExistence type="inferred from homology"/>
<dbReference type="PANTHER" id="PTHR24346">
    <property type="entry name" value="MAP/MICROTUBULE AFFINITY-REGULATING KINASE"/>
    <property type="match status" value="1"/>
</dbReference>
<sequence length="475" mass="52592">MRRQSRETSVALQGPCSCEETTFRDRYEVLRTIGRGGCAEVQVARHLLTGAEVAVKVLPKEKGKAALSEASVMRWLDHPHVIQLFQVIETREHVYLVMELAEGGPLKHIPPGGMRPEEARRVFRQIAGAVGYCHGQGVVHLDLKLPNVVVDAAGTCKLIDFGLSLRVRPGQKLRRFWGTLAYLAPEILLRREYEGPPADVWSLGVILFYLLAGRCPFKALLRSGMVRRIREGRYHIPDRVPPQARSLIRSMLSMDPARRPTVEQVLQHPWLREGEEASPRQDGEPPPKRPDPAIMAALLDLGHDPYEAWVSVTRGKFDDAAAAYLILRHQLSQGAGCAFNGKPVRPAHPSDGSVLPRRSTSELALRACPSACDHRLPQEAQPTGHKDLRRASLAGTDLRWLPQRTPAPAPAPQKPSHSRKDTSTGQPKAWKRVARTLATCFRQLCCCESQSDSQEGAPGTGEPKRGRGRARVAPM</sequence>
<evidence type="ECO:0000256" key="4">
    <source>
        <dbReference type="ARBA" id="ARBA00022741"/>
    </source>
</evidence>
<dbReference type="EMBL" id="JAATJV010391484">
    <property type="protein sequence ID" value="MBZ3884090.1"/>
    <property type="molecule type" value="Genomic_DNA"/>
</dbReference>
<evidence type="ECO:0000313" key="13">
    <source>
        <dbReference type="EMBL" id="MBZ3884090.1"/>
    </source>
</evidence>
<feature type="compositionally biased region" description="Basic and acidic residues" evidence="11">
    <location>
        <begin position="270"/>
        <end position="291"/>
    </location>
</feature>
<comment type="similarity">
    <text evidence="8">Belongs to the protein kinase superfamily. CAMK Ser/Thr protein kinase family. Smok subfamily.</text>
</comment>
<feature type="region of interest" description="Disordered" evidence="11">
    <location>
        <begin position="448"/>
        <end position="475"/>
    </location>
</feature>
<keyword evidence="5 13" id="KW-0418">Kinase</keyword>
<comment type="catalytic activity">
    <reaction evidence="10">
        <text>L-seryl-[protein] + ATP = O-phospho-L-seryl-[protein] + ADP + H(+)</text>
        <dbReference type="Rhea" id="RHEA:17989"/>
        <dbReference type="Rhea" id="RHEA-COMP:9863"/>
        <dbReference type="Rhea" id="RHEA-COMP:11604"/>
        <dbReference type="ChEBI" id="CHEBI:15378"/>
        <dbReference type="ChEBI" id="CHEBI:29999"/>
        <dbReference type="ChEBI" id="CHEBI:30616"/>
        <dbReference type="ChEBI" id="CHEBI:83421"/>
        <dbReference type="ChEBI" id="CHEBI:456216"/>
        <dbReference type="EC" id="2.7.11.1"/>
    </reaction>
</comment>
<keyword evidence="4" id="KW-0547">Nucleotide-binding</keyword>
<gene>
    <name evidence="13" type="ORF">SUZIE_176205</name>
</gene>
<feature type="region of interest" description="Disordered" evidence="11">
    <location>
        <begin position="266"/>
        <end position="292"/>
    </location>
</feature>
<comment type="catalytic activity">
    <reaction evidence="9">
        <text>L-threonyl-[protein] + ATP = O-phospho-L-threonyl-[protein] + ADP + H(+)</text>
        <dbReference type="Rhea" id="RHEA:46608"/>
        <dbReference type="Rhea" id="RHEA-COMP:11060"/>
        <dbReference type="Rhea" id="RHEA-COMP:11605"/>
        <dbReference type="ChEBI" id="CHEBI:15378"/>
        <dbReference type="ChEBI" id="CHEBI:30013"/>
        <dbReference type="ChEBI" id="CHEBI:30616"/>
        <dbReference type="ChEBI" id="CHEBI:61977"/>
        <dbReference type="ChEBI" id="CHEBI:456216"/>
        <dbReference type="EC" id="2.7.11.1"/>
    </reaction>
</comment>
<dbReference type="Proteomes" id="UP001166674">
    <property type="component" value="Unassembled WGS sequence"/>
</dbReference>
<keyword evidence="14" id="KW-1185">Reference proteome</keyword>
<dbReference type="Gene3D" id="1.10.510.10">
    <property type="entry name" value="Transferase(Phosphotransferase) domain 1"/>
    <property type="match status" value="1"/>
</dbReference>
<dbReference type="EC" id="2.7.11.1" evidence="1"/>
<dbReference type="InterPro" id="IPR011009">
    <property type="entry name" value="Kinase-like_dom_sf"/>
</dbReference>
<feature type="region of interest" description="Disordered" evidence="11">
    <location>
        <begin position="396"/>
        <end position="428"/>
    </location>
</feature>
<feature type="domain" description="Protein kinase" evidence="12">
    <location>
        <begin position="27"/>
        <end position="271"/>
    </location>
</feature>
<dbReference type="PROSITE" id="PS50011">
    <property type="entry name" value="PROTEIN_KINASE_DOM"/>
    <property type="match status" value="1"/>
</dbReference>
<evidence type="ECO:0000313" key="14">
    <source>
        <dbReference type="Proteomes" id="UP001166674"/>
    </source>
</evidence>
<dbReference type="GO" id="GO:0005524">
    <property type="term" value="F:ATP binding"/>
    <property type="evidence" value="ECO:0007669"/>
    <property type="project" value="UniProtKB-KW"/>
</dbReference>
<dbReference type="FunFam" id="1.10.510.10:FF:000571">
    <property type="entry name" value="Maternal embryonic leucine zipper kinase"/>
    <property type="match status" value="1"/>
</dbReference>
<evidence type="ECO:0000256" key="7">
    <source>
        <dbReference type="ARBA" id="ARBA00037391"/>
    </source>
</evidence>
<evidence type="ECO:0000256" key="1">
    <source>
        <dbReference type="ARBA" id="ARBA00012513"/>
    </source>
</evidence>
<dbReference type="InterPro" id="IPR008271">
    <property type="entry name" value="Ser/Thr_kinase_AS"/>
</dbReference>
<comment type="caution">
    <text evidence="13">The sequence shown here is derived from an EMBL/GenBank/DDBJ whole genome shotgun (WGS) entry which is preliminary data.</text>
</comment>
<evidence type="ECO:0000256" key="9">
    <source>
        <dbReference type="ARBA" id="ARBA00047899"/>
    </source>
</evidence>
<dbReference type="GO" id="GO:0035556">
    <property type="term" value="P:intracellular signal transduction"/>
    <property type="evidence" value="ECO:0007669"/>
    <property type="project" value="TreeGrafter"/>
</dbReference>
<feature type="compositionally biased region" description="Basic residues" evidence="11">
    <location>
        <begin position="466"/>
        <end position="475"/>
    </location>
</feature>
<protein>
    <recommendedName>
        <fullName evidence="1">non-specific serine/threonine protein kinase</fullName>
        <ecNumber evidence="1">2.7.11.1</ecNumber>
    </recommendedName>
</protein>
<accession>A0AA41N5C5</accession>
<evidence type="ECO:0000256" key="2">
    <source>
        <dbReference type="ARBA" id="ARBA00022527"/>
    </source>
</evidence>
<dbReference type="InterPro" id="IPR000719">
    <property type="entry name" value="Prot_kinase_dom"/>
</dbReference>
<name>A0AA41N5C5_SCICA</name>
<dbReference type="Gene3D" id="3.30.200.20">
    <property type="entry name" value="Phosphorylase Kinase, domain 1"/>
    <property type="match status" value="1"/>
</dbReference>
<comment type="function">
    <text evidence="7">May play a role in sperm motility, especially in the regulation of flagellar function.</text>
</comment>
<keyword evidence="3" id="KW-0808">Transferase</keyword>
<dbReference type="Pfam" id="PF00069">
    <property type="entry name" value="Pkinase"/>
    <property type="match status" value="1"/>
</dbReference>
<dbReference type="AlphaFoldDB" id="A0AA41N5C5"/>
<organism evidence="13 14">
    <name type="scientific">Sciurus carolinensis</name>
    <name type="common">Eastern gray squirrel</name>
    <dbReference type="NCBI Taxonomy" id="30640"/>
    <lineage>
        <taxon>Eukaryota</taxon>
        <taxon>Metazoa</taxon>
        <taxon>Chordata</taxon>
        <taxon>Craniata</taxon>
        <taxon>Vertebrata</taxon>
        <taxon>Euteleostomi</taxon>
        <taxon>Mammalia</taxon>
        <taxon>Eutheria</taxon>
        <taxon>Euarchontoglires</taxon>
        <taxon>Glires</taxon>
        <taxon>Rodentia</taxon>
        <taxon>Sciuromorpha</taxon>
        <taxon>Sciuridae</taxon>
        <taxon>Sciurinae</taxon>
        <taxon>Sciurini</taxon>
        <taxon>Sciurus</taxon>
    </lineage>
</organism>
<evidence type="ECO:0000256" key="8">
    <source>
        <dbReference type="ARBA" id="ARBA00038181"/>
    </source>
</evidence>
<keyword evidence="6" id="KW-0067">ATP-binding</keyword>
<evidence type="ECO:0000256" key="10">
    <source>
        <dbReference type="ARBA" id="ARBA00048679"/>
    </source>
</evidence>
<dbReference type="Gene3D" id="1.10.8.10">
    <property type="entry name" value="DNA helicase RuvA subunit, C-terminal domain"/>
    <property type="match status" value="1"/>
</dbReference>
<dbReference type="PROSITE" id="PS00108">
    <property type="entry name" value="PROTEIN_KINASE_ST"/>
    <property type="match status" value="1"/>
</dbReference>
<reference evidence="13" key="1">
    <citation type="submission" date="2020-03" db="EMBL/GenBank/DDBJ databases">
        <title>Studies in the Genomics of Life Span.</title>
        <authorList>
            <person name="Glass D."/>
        </authorList>
    </citation>
    <scope>NUCLEOTIDE SEQUENCE</scope>
    <source>
        <strain evidence="13">SUZIE</strain>
        <tissue evidence="13">Muscle</tissue>
    </source>
</reference>
<dbReference type="GO" id="GO:0004674">
    <property type="term" value="F:protein serine/threonine kinase activity"/>
    <property type="evidence" value="ECO:0007669"/>
    <property type="project" value="UniProtKB-KW"/>
</dbReference>
<dbReference type="PANTHER" id="PTHR24346:SF95">
    <property type="entry name" value="SPERM MOTILITY KINASE 3A"/>
    <property type="match status" value="1"/>
</dbReference>
<evidence type="ECO:0000256" key="11">
    <source>
        <dbReference type="SAM" id="MobiDB-lite"/>
    </source>
</evidence>
<dbReference type="SUPFAM" id="SSF56112">
    <property type="entry name" value="Protein kinase-like (PK-like)"/>
    <property type="match status" value="1"/>
</dbReference>
<dbReference type="FunFam" id="3.30.200.20:FF:000003">
    <property type="entry name" value="Non-specific serine/threonine protein kinase"/>
    <property type="match status" value="1"/>
</dbReference>